<feature type="signal peptide" evidence="1">
    <location>
        <begin position="1"/>
        <end position="24"/>
    </location>
</feature>
<evidence type="ECO:0000313" key="3">
    <source>
        <dbReference type="Proteomes" id="UP000234275"/>
    </source>
</evidence>
<evidence type="ECO:0008006" key="4">
    <source>
        <dbReference type="Google" id="ProtNLM"/>
    </source>
</evidence>
<comment type="caution">
    <text evidence="2">The sequence shown here is derived from an EMBL/GenBank/DDBJ whole genome shotgun (WGS) entry which is preliminary data.</text>
</comment>
<accession>A0A2I2G5J1</accession>
<gene>
    <name evidence="2" type="ORF">P170DRAFT_207102</name>
</gene>
<name>A0A2I2G5J1_9EURO</name>
<dbReference type="Proteomes" id="UP000234275">
    <property type="component" value="Unassembled WGS sequence"/>
</dbReference>
<feature type="chain" id="PRO_5014178293" description="Secreted protein" evidence="1">
    <location>
        <begin position="25"/>
        <end position="113"/>
    </location>
</feature>
<evidence type="ECO:0000256" key="1">
    <source>
        <dbReference type="SAM" id="SignalP"/>
    </source>
</evidence>
<proteinExistence type="predicted"/>
<reference evidence="2 3" key="1">
    <citation type="submission" date="2016-12" db="EMBL/GenBank/DDBJ databases">
        <title>The genomes of Aspergillus section Nigri reveals drivers in fungal speciation.</title>
        <authorList>
            <consortium name="DOE Joint Genome Institute"/>
            <person name="Vesth T.C."/>
            <person name="Nybo J."/>
            <person name="Theobald S."/>
            <person name="Brandl J."/>
            <person name="Frisvad J.C."/>
            <person name="Nielsen K.F."/>
            <person name="Lyhne E.K."/>
            <person name="Kogle M.E."/>
            <person name="Kuo A."/>
            <person name="Riley R."/>
            <person name="Clum A."/>
            <person name="Nolan M."/>
            <person name="Lipzen A."/>
            <person name="Salamov A."/>
            <person name="Henrissat B."/>
            <person name="Wiebenga A."/>
            <person name="De Vries R.P."/>
            <person name="Grigoriev I.V."/>
            <person name="Mortensen U.H."/>
            <person name="Andersen M.R."/>
            <person name="Baker S.E."/>
        </authorList>
    </citation>
    <scope>NUCLEOTIDE SEQUENCE [LARGE SCALE GENOMIC DNA]</scope>
    <source>
        <strain evidence="2 3">IBT 23096</strain>
    </source>
</reference>
<dbReference type="GeneID" id="36550489"/>
<protein>
    <recommendedName>
        <fullName evidence="4">Secreted protein</fullName>
    </recommendedName>
</protein>
<organism evidence="2 3">
    <name type="scientific">Aspergillus steynii IBT 23096</name>
    <dbReference type="NCBI Taxonomy" id="1392250"/>
    <lineage>
        <taxon>Eukaryota</taxon>
        <taxon>Fungi</taxon>
        <taxon>Dikarya</taxon>
        <taxon>Ascomycota</taxon>
        <taxon>Pezizomycotina</taxon>
        <taxon>Eurotiomycetes</taxon>
        <taxon>Eurotiomycetidae</taxon>
        <taxon>Eurotiales</taxon>
        <taxon>Aspergillaceae</taxon>
        <taxon>Aspergillus</taxon>
        <taxon>Aspergillus subgen. Circumdati</taxon>
    </lineage>
</organism>
<dbReference type="EMBL" id="MSFO01000005">
    <property type="protein sequence ID" value="PLB48146.1"/>
    <property type="molecule type" value="Genomic_DNA"/>
</dbReference>
<keyword evidence="3" id="KW-1185">Reference proteome</keyword>
<keyword evidence="1" id="KW-0732">Signal</keyword>
<sequence length="113" mass="12451">MQSLLQLSADVVVFCFKLVGLCQGDVMPPGDQSRQRRSQKTMSEFPARLDSGLVGAVAELRGGSRSHQGTLCGLVGERLFPPNRRRSVDRQGPRHRLLTPWCSSSFRVGLEIA</sequence>
<evidence type="ECO:0000313" key="2">
    <source>
        <dbReference type="EMBL" id="PLB48146.1"/>
    </source>
</evidence>
<dbReference type="RefSeq" id="XP_024703448.1">
    <property type="nucleotide sequence ID" value="XM_024842791.1"/>
</dbReference>
<dbReference type="AlphaFoldDB" id="A0A2I2G5J1"/>
<dbReference type="VEuPathDB" id="FungiDB:P170DRAFT_207102"/>